<dbReference type="SUPFAM" id="SSF63829">
    <property type="entry name" value="Calcium-dependent phosphotriesterase"/>
    <property type="match status" value="2"/>
</dbReference>
<evidence type="ECO:0000313" key="6">
    <source>
        <dbReference type="EMBL" id="NJC25637.1"/>
    </source>
</evidence>
<evidence type="ECO:0000256" key="3">
    <source>
        <dbReference type="SAM" id="Phobius"/>
    </source>
</evidence>
<protein>
    <submittedName>
        <fullName evidence="6">Ligand-binding sensor domain-containing protein/DNA-binding CsgD family transcriptional regulator</fullName>
    </submittedName>
</protein>
<keyword evidence="4" id="KW-0732">Signal</keyword>
<comment type="caution">
    <text evidence="6">The sequence shown here is derived from an EMBL/GenBank/DDBJ whole genome shotgun (WGS) entry which is preliminary data.</text>
</comment>
<feature type="coiled-coil region" evidence="2">
    <location>
        <begin position="835"/>
        <end position="867"/>
    </location>
</feature>
<reference evidence="6 7" key="1">
    <citation type="submission" date="2020-03" db="EMBL/GenBank/DDBJ databases">
        <title>Genomic Encyclopedia of Type Strains, Phase IV (KMG-IV): sequencing the most valuable type-strain genomes for metagenomic binning, comparative biology and taxonomic classification.</title>
        <authorList>
            <person name="Goeker M."/>
        </authorList>
    </citation>
    <scope>NUCLEOTIDE SEQUENCE [LARGE SCALE GENOMIC DNA]</scope>
    <source>
        <strain evidence="6 7">DSM 105096</strain>
    </source>
</reference>
<dbReference type="InterPro" id="IPR013783">
    <property type="entry name" value="Ig-like_fold"/>
</dbReference>
<keyword evidence="3" id="KW-0812">Transmembrane</keyword>
<name>A0ABX0XA16_9BACT</name>
<evidence type="ECO:0000259" key="5">
    <source>
        <dbReference type="Pfam" id="PF07495"/>
    </source>
</evidence>
<keyword evidence="2" id="KW-0175">Coiled coil</keyword>
<dbReference type="PANTHER" id="PTHR43547">
    <property type="entry name" value="TWO-COMPONENT HISTIDINE KINASE"/>
    <property type="match status" value="1"/>
</dbReference>
<dbReference type="EMBL" id="JAATJH010000002">
    <property type="protein sequence ID" value="NJC25637.1"/>
    <property type="molecule type" value="Genomic_DNA"/>
</dbReference>
<dbReference type="InterPro" id="IPR016032">
    <property type="entry name" value="Sig_transdc_resp-reg_C-effctor"/>
</dbReference>
<dbReference type="Gene3D" id="2.130.10.10">
    <property type="entry name" value="YVTN repeat-like/Quinoprotein amine dehydrogenase"/>
    <property type="match status" value="2"/>
</dbReference>
<feature type="chain" id="PRO_5046639293" evidence="4">
    <location>
        <begin position="22"/>
        <end position="1004"/>
    </location>
</feature>
<dbReference type="Pfam" id="PF07494">
    <property type="entry name" value="Reg_prop"/>
    <property type="match status" value="4"/>
</dbReference>
<keyword evidence="7" id="KW-1185">Reference proteome</keyword>
<feature type="transmembrane region" description="Helical" evidence="3">
    <location>
        <begin position="810"/>
        <end position="831"/>
    </location>
</feature>
<evidence type="ECO:0000256" key="1">
    <source>
        <dbReference type="ARBA" id="ARBA00022553"/>
    </source>
</evidence>
<dbReference type="PANTHER" id="PTHR43547:SF2">
    <property type="entry name" value="HYBRID SIGNAL TRANSDUCTION HISTIDINE KINASE C"/>
    <property type="match status" value="1"/>
</dbReference>
<evidence type="ECO:0000256" key="2">
    <source>
        <dbReference type="SAM" id="Coils"/>
    </source>
</evidence>
<proteinExistence type="predicted"/>
<dbReference type="InterPro" id="IPR011123">
    <property type="entry name" value="Y_Y_Y"/>
</dbReference>
<dbReference type="Proteomes" id="UP000770785">
    <property type="component" value="Unassembled WGS sequence"/>
</dbReference>
<accession>A0ABX0XA16</accession>
<dbReference type="RefSeq" id="WP_168036430.1">
    <property type="nucleotide sequence ID" value="NZ_JAATJH010000002.1"/>
</dbReference>
<dbReference type="Gene3D" id="2.60.40.10">
    <property type="entry name" value="Immunoglobulins"/>
    <property type="match status" value="1"/>
</dbReference>
<keyword evidence="3" id="KW-1133">Transmembrane helix</keyword>
<gene>
    <name evidence="6" type="ORF">GGR27_001136</name>
</gene>
<dbReference type="InterPro" id="IPR011110">
    <property type="entry name" value="Reg_prop"/>
</dbReference>
<feature type="signal peptide" evidence="4">
    <location>
        <begin position="1"/>
        <end position="21"/>
    </location>
</feature>
<dbReference type="CDD" id="cd14686">
    <property type="entry name" value="bZIP"/>
    <property type="match status" value="1"/>
</dbReference>
<dbReference type="Pfam" id="PF07495">
    <property type="entry name" value="Y_Y_Y"/>
    <property type="match status" value="1"/>
</dbReference>
<keyword evidence="1" id="KW-0597">Phosphoprotein</keyword>
<organism evidence="6 7">
    <name type="scientific">Neolewinella antarctica</name>
    <dbReference type="NCBI Taxonomy" id="442734"/>
    <lineage>
        <taxon>Bacteria</taxon>
        <taxon>Pseudomonadati</taxon>
        <taxon>Bacteroidota</taxon>
        <taxon>Saprospiria</taxon>
        <taxon>Saprospirales</taxon>
        <taxon>Lewinellaceae</taxon>
        <taxon>Neolewinella</taxon>
    </lineage>
</organism>
<keyword evidence="3" id="KW-0472">Membrane</keyword>
<dbReference type="InterPro" id="IPR015943">
    <property type="entry name" value="WD40/YVTN_repeat-like_dom_sf"/>
</dbReference>
<evidence type="ECO:0000313" key="7">
    <source>
        <dbReference type="Proteomes" id="UP000770785"/>
    </source>
</evidence>
<evidence type="ECO:0000256" key="4">
    <source>
        <dbReference type="SAM" id="SignalP"/>
    </source>
</evidence>
<dbReference type="SUPFAM" id="SSF46894">
    <property type="entry name" value="C-terminal effector domain of the bipartite response regulators"/>
    <property type="match status" value="1"/>
</dbReference>
<sequence length="1004" mass="111989">MPRFFNILFLLLAGLLLTSQSPPFEHLTVGDGLSHNTVYTIIQDNSGLFWIGTRYGLNRYDGYDFRVFTPGDETGSINGPQVLSLLEDRQGRIWAGHRDKGISIYDKRTGRFTPFSLGGAGDSPVDWSTITVRALFQDSRGLVWIGTFGGGVIVLDEAGELLHHFSTYAESPFTGQISSDFVFDFVEDENGNVYVATSGKGLNLINYSERRIEVLHAPDADDLSSFDKALCLTGNGDVWVATSGSGVYRYQPEREQWQQYDAPGQVSHPIVTDIAEDRNGNIWLSTDGGGLNLIDPATGRQEAFTYAATRASSLNTDALYHLLFDGAGNLWVGSFNGGLNVHRAIQPPFVTDRRYDLERARGLRSVLAVAEDQEGTTWLGTDGGGLFSFGDELMELKNQRARTRVQGKGAEIDNVITALAPDGNRGLWYGSYAGGLGYFDQSTKTVTKFRHDEDQPESLAHDNVWDLAINPTGGVWVGLLGGGLDYLPPGTEAFQHFTPQPNDEQSLSGLLVTDILLDQNGRYLWVATEHSGLNRVDLSSGTFQRFQHSPEDSNSISSDEIRHLFQDSAGTLWIGTEYNGLNSLSAGEEKFTRFNKSNGYPFEMVNGITTDDEGFFWITGLKQIFRWNTTDNSLLEMAAEKELGYNLYNPGAIQKLADGTLIFGGVNGFSVVDPDRMHPSLAAPEVLIAELQLANRTVLPGGRNGRQILSGDLNDRDTEINLTYQDRGIAFYFAAPAYPSPQEIRYAFRLEGFDEDWNLTAPGERMAYYSNLEGGTYRLHVKAAGADGVWGEPSPPLSVIVQPPFWQTRWFIIGIIALGLLSIYLLNKFLLSRQRERYQQQALAREREILSLKNQTLKEEVATKQSELGASLLQMAHKNKFLNDLKNKIQLLNAKEETAPAKSLRSVIRVIDQELTQEDYWEQFQLIFDQGYQNFVGRLREVHPTLSVNDSRLCCFIRMELNNREVASILNITLNGVEQAKYRLKKKMALPREVNLNGYVREFG</sequence>
<feature type="domain" description="Two component regulator three Y" evidence="5">
    <location>
        <begin position="740"/>
        <end position="801"/>
    </location>
</feature>